<proteinExistence type="predicted"/>
<dbReference type="InterPro" id="IPR051017">
    <property type="entry name" value="Aldolase-II_Adducin_sf"/>
</dbReference>
<name>A0AA38H7W6_9TREE</name>
<dbReference type="Pfam" id="PF00596">
    <property type="entry name" value="Aldolase_II"/>
    <property type="match status" value="1"/>
</dbReference>
<comment type="caution">
    <text evidence="3">The sequence shown here is derived from an EMBL/GenBank/DDBJ whole genome shotgun (WGS) entry which is preliminary data.</text>
</comment>
<gene>
    <name evidence="3" type="ORF">MKK02DRAFT_37907</name>
</gene>
<accession>A0AA38H7W6</accession>
<organism evidence="3 4">
    <name type="scientific">Dioszegia hungarica</name>
    <dbReference type="NCBI Taxonomy" id="4972"/>
    <lineage>
        <taxon>Eukaryota</taxon>
        <taxon>Fungi</taxon>
        <taxon>Dikarya</taxon>
        <taxon>Basidiomycota</taxon>
        <taxon>Agaricomycotina</taxon>
        <taxon>Tremellomycetes</taxon>
        <taxon>Tremellales</taxon>
        <taxon>Bulleribasidiaceae</taxon>
        <taxon>Dioszegia</taxon>
    </lineage>
</organism>
<sequence length="311" mass="33891">MSDTTTTISEAQPSSTASLKLRNPKLIPSPATASFPCTADIAASPFHDVQTGPTRTMLPAFDSLMEERKYRKEHLALVFRIMHRFKLAEGIAGHCSVRDPVEPDTYWVNPQGKSFALMKQSDLVRLSVSDGRMIEGVSPVDASASSIHSQLYKTLGRGETGAEAVVHVHGPYTKAFSSLGRTLDMISQDACCYHDEQALVPFGGAVFDNREGERIASLVGKGKIAILQNHGIISLGRLSIDEAAWQINFEMCCQAQLLADSARRPTDPIVQAGPDEIASTKAEMGTPEMGWFSLAAYVEEEERHSCGEHKL</sequence>
<dbReference type="InterPro" id="IPR001303">
    <property type="entry name" value="Aldolase_II/adducin_N"/>
</dbReference>
<dbReference type="Proteomes" id="UP001164286">
    <property type="component" value="Unassembled WGS sequence"/>
</dbReference>
<protein>
    <submittedName>
        <fullName evidence="3">Class II aldolase/adducin N-terminal</fullName>
    </submittedName>
</protein>
<dbReference type="GO" id="GO:0005856">
    <property type="term" value="C:cytoskeleton"/>
    <property type="evidence" value="ECO:0007669"/>
    <property type="project" value="TreeGrafter"/>
</dbReference>
<dbReference type="SMART" id="SM01007">
    <property type="entry name" value="Aldolase_II"/>
    <property type="match status" value="1"/>
</dbReference>
<evidence type="ECO:0000256" key="1">
    <source>
        <dbReference type="SAM" id="MobiDB-lite"/>
    </source>
</evidence>
<feature type="compositionally biased region" description="Polar residues" evidence="1">
    <location>
        <begin position="1"/>
        <end position="18"/>
    </location>
</feature>
<feature type="domain" description="Class II aldolase/adducin N-terminal" evidence="2">
    <location>
        <begin position="73"/>
        <end position="257"/>
    </location>
</feature>
<dbReference type="RefSeq" id="XP_052944153.1">
    <property type="nucleotide sequence ID" value="XM_053089835.1"/>
</dbReference>
<feature type="region of interest" description="Disordered" evidence="1">
    <location>
        <begin position="1"/>
        <end position="23"/>
    </location>
</feature>
<dbReference type="AlphaFoldDB" id="A0AA38H7W6"/>
<dbReference type="PANTHER" id="PTHR10672:SF39">
    <property type="entry name" value="CLASS II ALDOLASE_ADDUCIN N-TERMINAL DOMAIN-CONTAINING PROTEIN"/>
    <property type="match status" value="1"/>
</dbReference>
<dbReference type="EMBL" id="JAKWFO010000007">
    <property type="protein sequence ID" value="KAI9634376.1"/>
    <property type="molecule type" value="Genomic_DNA"/>
</dbReference>
<reference evidence="3" key="1">
    <citation type="journal article" date="2022" name="G3 (Bethesda)">
        <title>High quality genome of the basidiomycete yeast Dioszegia hungarica PDD-24b-2 isolated from cloud water.</title>
        <authorList>
            <person name="Jarrige D."/>
            <person name="Haridas S."/>
            <person name="Bleykasten-Grosshans C."/>
            <person name="Joly M."/>
            <person name="Nadalig T."/>
            <person name="Sancelme M."/>
            <person name="Vuilleumier S."/>
            <person name="Grigoriev I.V."/>
            <person name="Amato P."/>
            <person name="Bringel F."/>
        </authorList>
    </citation>
    <scope>NUCLEOTIDE SEQUENCE</scope>
    <source>
        <strain evidence="3">PDD-24b-2</strain>
    </source>
</reference>
<dbReference type="Gene3D" id="3.40.225.10">
    <property type="entry name" value="Class II aldolase/adducin N-terminal domain"/>
    <property type="match status" value="1"/>
</dbReference>
<evidence type="ECO:0000259" key="2">
    <source>
        <dbReference type="SMART" id="SM01007"/>
    </source>
</evidence>
<dbReference type="GO" id="GO:0051015">
    <property type="term" value="F:actin filament binding"/>
    <property type="evidence" value="ECO:0007669"/>
    <property type="project" value="TreeGrafter"/>
</dbReference>
<evidence type="ECO:0000313" key="3">
    <source>
        <dbReference type="EMBL" id="KAI9634376.1"/>
    </source>
</evidence>
<keyword evidence="4" id="KW-1185">Reference proteome</keyword>
<dbReference type="PANTHER" id="PTHR10672">
    <property type="entry name" value="ADDUCIN"/>
    <property type="match status" value="1"/>
</dbReference>
<evidence type="ECO:0000313" key="4">
    <source>
        <dbReference type="Proteomes" id="UP001164286"/>
    </source>
</evidence>
<dbReference type="SUPFAM" id="SSF53639">
    <property type="entry name" value="AraD/HMP-PK domain-like"/>
    <property type="match status" value="1"/>
</dbReference>
<dbReference type="GeneID" id="77729040"/>
<dbReference type="InterPro" id="IPR036409">
    <property type="entry name" value="Aldolase_II/adducin_N_sf"/>
</dbReference>